<feature type="compositionally biased region" description="Acidic residues" evidence="6">
    <location>
        <begin position="768"/>
        <end position="777"/>
    </location>
</feature>
<evidence type="ECO:0000256" key="1">
    <source>
        <dbReference type="ARBA" id="ARBA00004123"/>
    </source>
</evidence>
<dbReference type="InterPro" id="IPR018327">
    <property type="entry name" value="BHD_2"/>
</dbReference>
<dbReference type="SMART" id="SM01032">
    <property type="entry name" value="BHD_3"/>
    <property type="match status" value="1"/>
</dbReference>
<dbReference type="Proteomes" id="UP000694255">
    <property type="component" value="Unassembled WGS sequence"/>
</dbReference>
<dbReference type="GO" id="GO:0003697">
    <property type="term" value="F:single-stranded DNA binding"/>
    <property type="evidence" value="ECO:0007669"/>
    <property type="project" value="TreeGrafter"/>
</dbReference>
<evidence type="ECO:0000256" key="6">
    <source>
        <dbReference type="SAM" id="MobiDB-lite"/>
    </source>
</evidence>
<dbReference type="EMBL" id="JAGSYN010000223">
    <property type="protein sequence ID" value="KAG7661247.1"/>
    <property type="molecule type" value="Genomic_DNA"/>
</dbReference>
<dbReference type="Pfam" id="PF10403">
    <property type="entry name" value="BHD_1"/>
    <property type="match status" value="1"/>
</dbReference>
<feature type="region of interest" description="Disordered" evidence="6">
    <location>
        <begin position="730"/>
        <end position="754"/>
    </location>
</feature>
<keyword evidence="11" id="KW-1185">Reference proteome</keyword>
<dbReference type="GO" id="GO:0006289">
    <property type="term" value="P:nucleotide-excision repair"/>
    <property type="evidence" value="ECO:0007669"/>
    <property type="project" value="InterPro"/>
</dbReference>
<dbReference type="SMART" id="SM01030">
    <property type="entry name" value="BHD_1"/>
    <property type="match status" value="1"/>
</dbReference>
<dbReference type="Pfam" id="PF10405">
    <property type="entry name" value="BHD_3"/>
    <property type="match status" value="1"/>
</dbReference>
<dbReference type="GO" id="GO:0005737">
    <property type="term" value="C:cytoplasm"/>
    <property type="evidence" value="ECO:0007669"/>
    <property type="project" value="TreeGrafter"/>
</dbReference>
<comment type="subcellular location">
    <subcellularLocation>
        <location evidence="1">Nucleus</location>
    </subcellularLocation>
</comment>
<evidence type="ECO:0000256" key="2">
    <source>
        <dbReference type="ARBA" id="ARBA00009525"/>
    </source>
</evidence>
<protein>
    <recommendedName>
        <fullName evidence="12">DNA repair protein RAD4</fullName>
    </recommendedName>
</protein>
<reference evidence="10 11" key="1">
    <citation type="journal article" date="2021" name="DNA Res.">
        <title>Genome analysis of Candida subhashii reveals its hybrid nature and dual mitochondrial genome conformations.</title>
        <authorList>
            <person name="Mixao V."/>
            <person name="Hegedusova E."/>
            <person name="Saus E."/>
            <person name="Pryszcz L.P."/>
            <person name="Cillingova A."/>
            <person name="Nosek J."/>
            <person name="Gabaldon T."/>
        </authorList>
    </citation>
    <scope>NUCLEOTIDE SEQUENCE [LARGE SCALE GENOMIC DNA]</scope>
    <source>
        <strain evidence="10 11">CBS 10753</strain>
    </source>
</reference>
<feature type="region of interest" description="Disordered" evidence="6">
    <location>
        <begin position="767"/>
        <end position="786"/>
    </location>
</feature>
<dbReference type="GO" id="GO:0003684">
    <property type="term" value="F:damaged DNA binding"/>
    <property type="evidence" value="ECO:0007669"/>
    <property type="project" value="InterPro"/>
</dbReference>
<evidence type="ECO:0008006" key="12">
    <source>
        <dbReference type="Google" id="ProtNLM"/>
    </source>
</evidence>
<keyword evidence="5" id="KW-0539">Nucleus</keyword>
<dbReference type="PANTHER" id="PTHR12135:SF0">
    <property type="entry name" value="DNA REPAIR PROTEIN COMPLEMENTING XP-C CELLS"/>
    <property type="match status" value="1"/>
</dbReference>
<accession>A0A8J5UIB6</accession>
<proteinExistence type="inferred from homology"/>
<keyword evidence="3" id="KW-0227">DNA damage</keyword>
<feature type="domain" description="Rad4 beta-hairpin" evidence="9">
    <location>
        <begin position="601"/>
        <end position="687"/>
    </location>
</feature>
<feature type="domain" description="Rad4 beta-hairpin" evidence="7">
    <location>
        <begin position="487"/>
        <end position="546"/>
    </location>
</feature>
<dbReference type="AlphaFoldDB" id="A0A8J5UIB6"/>
<feature type="compositionally biased region" description="Basic and acidic residues" evidence="6">
    <location>
        <begin position="28"/>
        <end position="37"/>
    </location>
</feature>
<dbReference type="InterPro" id="IPR018328">
    <property type="entry name" value="Rad4_beta-hairpin_dom3"/>
</dbReference>
<dbReference type="PANTHER" id="PTHR12135">
    <property type="entry name" value="DNA REPAIR PROTEIN XP-C / RAD4"/>
    <property type="match status" value="1"/>
</dbReference>
<evidence type="ECO:0000256" key="3">
    <source>
        <dbReference type="ARBA" id="ARBA00022763"/>
    </source>
</evidence>
<evidence type="ECO:0000259" key="8">
    <source>
        <dbReference type="SMART" id="SM01031"/>
    </source>
</evidence>
<feature type="compositionally biased region" description="Polar residues" evidence="6">
    <location>
        <begin position="848"/>
        <end position="868"/>
    </location>
</feature>
<comment type="caution">
    <text evidence="10">The sequence shown here is derived from an EMBL/GenBank/DDBJ whole genome shotgun (WGS) entry which is preliminary data.</text>
</comment>
<feature type="domain" description="Rad4 beta-hairpin" evidence="8">
    <location>
        <begin position="548"/>
        <end position="594"/>
    </location>
</feature>
<sequence length="876" mass="99550">MSQQGTCQILFQMSNNSRIEYKQLLKVARNDSNESNKPRKKRRTTRPATNTFENQNTIELASNPESSSNPTEIINLTSSSNSDESDEFEDVSLIPNLTQAIGQHSIEQDSDESEEFEDVDLNNDAFNIGLSTNATISNRDEVLTIPIQPNLEVTQKKKRTIVSIEERTRRLQIHRSYILFMATHGAIRNSWCNNKSLASALAEIYLDDSIRKLIKGGDSEKDSNSVRSRKLLDGLHKLMNRYNSKFRITSQGLIRKNWNELSKRQNRTETVSAGQFRKLIINFRGNRDIAVQGFVSLLRGLGLNARLVFSLQPPDFTDLSVNSGPDIAEATECKSLPNSISNSRDEFLSQSKKQKQANGMTFTESRFPVFWTEVWDKHLRKWVSIDPIVMKSIEVCPKRRKSQFEPPSSDNRNQITYVLAFDKAGRVRDVTRRYSLSYNANTVRKRIESRSEEDAHWYRKVLKACSKRNSRCSTDIFELKEFHDRDLAEGMPNNLQAFKNHPLYALESQIRQNEVIYPKDNTTKCGTFRSRTATKVIPVYKRSSVHHVRSAKAWYLRGRVLKIGAQPLKIKEAADPSDNIRLYAEFQTKLYIPKPVENGIVPKNEFGNVDVYTATMLPDNGALIRIGPNCPMKLLQTAARILGIDYAKAIVAFDFGAKSKRRRTNATAREGGIVIAEEYKEAMDITVEHLIEDELDQKRQFMEISALNNWKYFLTKLRVQARVNREHGVISDAESPVAESDNESSDDDQGGFILTDVEDNQPISYLQNEEDSDDSSEFEGGGFLTSDKDEVQKVAKKMGEKIVCNNAQQEARSLPGIGEPNDTPPDVSGIHEKDSSKQNNIHELLSEQPETSSQELQETFIPSDNYDSSLDFEYSD</sequence>
<comment type="similarity">
    <text evidence="2">Belongs to the XPC family.</text>
</comment>
<dbReference type="InterPro" id="IPR018325">
    <property type="entry name" value="Rad4/PNGase_transGLS-fold"/>
</dbReference>
<evidence type="ECO:0000256" key="4">
    <source>
        <dbReference type="ARBA" id="ARBA00023204"/>
    </source>
</evidence>
<evidence type="ECO:0000313" key="11">
    <source>
        <dbReference type="Proteomes" id="UP000694255"/>
    </source>
</evidence>
<dbReference type="GO" id="GO:0006298">
    <property type="term" value="P:mismatch repair"/>
    <property type="evidence" value="ECO:0007669"/>
    <property type="project" value="TreeGrafter"/>
</dbReference>
<dbReference type="GeneID" id="73472043"/>
<dbReference type="InterPro" id="IPR018326">
    <property type="entry name" value="Rad4_beta-hairpin_dom1"/>
</dbReference>
<dbReference type="RefSeq" id="XP_049261480.1">
    <property type="nucleotide sequence ID" value="XM_049409288.1"/>
</dbReference>
<feature type="compositionally biased region" description="Polar residues" evidence="6">
    <location>
        <begin position="52"/>
        <end position="77"/>
    </location>
</feature>
<dbReference type="GO" id="GO:0071942">
    <property type="term" value="C:XPC complex"/>
    <property type="evidence" value="ECO:0007669"/>
    <property type="project" value="TreeGrafter"/>
</dbReference>
<name>A0A8J5UIB6_9ASCO</name>
<dbReference type="SMART" id="SM01031">
    <property type="entry name" value="BHD_2"/>
    <property type="match status" value="1"/>
</dbReference>
<dbReference type="Pfam" id="PF03835">
    <property type="entry name" value="Rad4"/>
    <property type="match status" value="1"/>
</dbReference>
<evidence type="ECO:0000313" key="10">
    <source>
        <dbReference type="EMBL" id="KAG7661247.1"/>
    </source>
</evidence>
<evidence type="ECO:0000259" key="7">
    <source>
        <dbReference type="SMART" id="SM01030"/>
    </source>
</evidence>
<dbReference type="GO" id="GO:0000111">
    <property type="term" value="C:nucleotide-excision repair factor 2 complex"/>
    <property type="evidence" value="ECO:0007669"/>
    <property type="project" value="TreeGrafter"/>
</dbReference>
<keyword evidence="4" id="KW-0234">DNA repair</keyword>
<dbReference type="OrthoDB" id="300780at2759"/>
<feature type="compositionally biased region" description="Acidic residues" evidence="6">
    <location>
        <begin position="740"/>
        <end position="749"/>
    </location>
</feature>
<evidence type="ECO:0000259" key="9">
    <source>
        <dbReference type="SMART" id="SM01032"/>
    </source>
</evidence>
<feature type="region of interest" description="Disordered" evidence="6">
    <location>
        <begin position="806"/>
        <end position="876"/>
    </location>
</feature>
<gene>
    <name evidence="10" type="ORF">J8A68_005243</name>
</gene>
<evidence type="ECO:0000256" key="5">
    <source>
        <dbReference type="ARBA" id="ARBA00023242"/>
    </source>
</evidence>
<feature type="region of interest" description="Disordered" evidence="6">
    <location>
        <begin position="28"/>
        <end position="89"/>
    </location>
</feature>
<organism evidence="10 11">
    <name type="scientific">[Candida] subhashii</name>
    <dbReference type="NCBI Taxonomy" id="561895"/>
    <lineage>
        <taxon>Eukaryota</taxon>
        <taxon>Fungi</taxon>
        <taxon>Dikarya</taxon>
        <taxon>Ascomycota</taxon>
        <taxon>Saccharomycotina</taxon>
        <taxon>Pichiomycetes</taxon>
        <taxon>Debaryomycetaceae</taxon>
        <taxon>Spathaspora</taxon>
    </lineage>
</organism>
<dbReference type="InterPro" id="IPR004583">
    <property type="entry name" value="DNA_repair_Rad4"/>
</dbReference>